<protein>
    <recommendedName>
        <fullName evidence="3">NmrA-like domain-containing protein</fullName>
    </recommendedName>
</protein>
<evidence type="ECO:0000256" key="2">
    <source>
        <dbReference type="ARBA" id="ARBA00022857"/>
    </source>
</evidence>
<evidence type="ECO:0000256" key="1">
    <source>
        <dbReference type="ARBA" id="ARBA00006328"/>
    </source>
</evidence>
<keyword evidence="2" id="KW-0521">NADP</keyword>
<name>A0AA40B890_9PEZI</name>
<dbReference type="InterPro" id="IPR008030">
    <property type="entry name" value="NmrA-like"/>
</dbReference>
<dbReference type="PANTHER" id="PTHR42748">
    <property type="entry name" value="NITROGEN METABOLITE REPRESSION PROTEIN NMRA FAMILY MEMBER"/>
    <property type="match status" value="1"/>
</dbReference>
<organism evidence="4 5">
    <name type="scientific">Lasiosphaeris hirsuta</name>
    <dbReference type="NCBI Taxonomy" id="260670"/>
    <lineage>
        <taxon>Eukaryota</taxon>
        <taxon>Fungi</taxon>
        <taxon>Dikarya</taxon>
        <taxon>Ascomycota</taxon>
        <taxon>Pezizomycotina</taxon>
        <taxon>Sordariomycetes</taxon>
        <taxon>Sordariomycetidae</taxon>
        <taxon>Sordariales</taxon>
        <taxon>Lasiosphaeriaceae</taxon>
        <taxon>Lasiosphaeris</taxon>
    </lineage>
</organism>
<dbReference type="Gene3D" id="3.40.50.720">
    <property type="entry name" value="NAD(P)-binding Rossmann-like Domain"/>
    <property type="match status" value="1"/>
</dbReference>
<evidence type="ECO:0000259" key="3">
    <source>
        <dbReference type="Pfam" id="PF05368"/>
    </source>
</evidence>
<evidence type="ECO:0000313" key="4">
    <source>
        <dbReference type="EMBL" id="KAK0729480.1"/>
    </source>
</evidence>
<dbReference type="InterPro" id="IPR036291">
    <property type="entry name" value="NAD(P)-bd_dom_sf"/>
</dbReference>
<comment type="caution">
    <text evidence="4">The sequence shown here is derived from an EMBL/GenBank/DDBJ whole genome shotgun (WGS) entry which is preliminary data.</text>
</comment>
<dbReference type="SUPFAM" id="SSF51735">
    <property type="entry name" value="NAD(P)-binding Rossmann-fold domains"/>
    <property type="match status" value="1"/>
</dbReference>
<accession>A0AA40B890</accession>
<feature type="domain" description="NmrA-like" evidence="3">
    <location>
        <begin position="3"/>
        <end position="246"/>
    </location>
</feature>
<comment type="similarity">
    <text evidence="1">Belongs to the NmrA-type oxidoreductase family.</text>
</comment>
<dbReference type="PANTHER" id="PTHR42748:SF7">
    <property type="entry name" value="NMRA LIKE REDOX SENSOR 1-RELATED"/>
    <property type="match status" value="1"/>
</dbReference>
<keyword evidence="5" id="KW-1185">Reference proteome</keyword>
<dbReference type="EMBL" id="JAUKUA010000001">
    <property type="protein sequence ID" value="KAK0729480.1"/>
    <property type="molecule type" value="Genomic_DNA"/>
</dbReference>
<dbReference type="GO" id="GO:0005634">
    <property type="term" value="C:nucleus"/>
    <property type="evidence" value="ECO:0007669"/>
    <property type="project" value="TreeGrafter"/>
</dbReference>
<gene>
    <name evidence="4" type="ORF">B0H67DRAFT_475064</name>
</gene>
<dbReference type="Proteomes" id="UP001172102">
    <property type="component" value="Unassembled WGS sequence"/>
</dbReference>
<proteinExistence type="inferred from homology"/>
<evidence type="ECO:0000313" key="5">
    <source>
        <dbReference type="Proteomes" id="UP001172102"/>
    </source>
</evidence>
<dbReference type="AlphaFoldDB" id="A0AA40B890"/>
<dbReference type="Gene3D" id="3.90.25.10">
    <property type="entry name" value="UDP-galactose 4-epimerase, domain 1"/>
    <property type="match status" value="1"/>
</dbReference>
<sequence>MATRTILVVGATGQQGGATLKALLALPRTEPPLHILALTRNAESPRAKAIAEANKGVVELVQGDASEPKSIFESYAKSSINASFVVTTPGKISEEKQAIPLIDAAVEHGVKHIVFSSVERGGDEKSWTNPTTIEHFIAKHNIEIYLRDLAAKEPGKFTWTILRPVAFFDNWSPTFFGSMFTAMWASAVKPTTKVQLVSVHDIGKFAAVALTDPATWAGRAVGLAGDELTLAEAKEKFKNVTGKDLPHTVNFLGRALMWGVKEVGAMFSWFESDGYRADIAARRKEIPTQNFETWLKESSKFKV</sequence>
<dbReference type="InterPro" id="IPR051164">
    <property type="entry name" value="NmrA-like_oxidored"/>
</dbReference>
<reference evidence="4" key="1">
    <citation type="submission" date="2023-06" db="EMBL/GenBank/DDBJ databases">
        <title>Genome-scale phylogeny and comparative genomics of the fungal order Sordariales.</title>
        <authorList>
            <consortium name="Lawrence Berkeley National Laboratory"/>
            <person name="Hensen N."/>
            <person name="Bonometti L."/>
            <person name="Westerberg I."/>
            <person name="Brannstrom I.O."/>
            <person name="Guillou S."/>
            <person name="Cros-Aarteil S."/>
            <person name="Calhoun S."/>
            <person name="Haridas S."/>
            <person name="Kuo A."/>
            <person name="Mondo S."/>
            <person name="Pangilinan J."/>
            <person name="Riley R."/>
            <person name="Labutti K."/>
            <person name="Andreopoulos B."/>
            <person name="Lipzen A."/>
            <person name="Chen C."/>
            <person name="Yanf M."/>
            <person name="Daum C."/>
            <person name="Ng V."/>
            <person name="Clum A."/>
            <person name="Steindorff A."/>
            <person name="Ohm R."/>
            <person name="Martin F."/>
            <person name="Silar P."/>
            <person name="Natvig D."/>
            <person name="Lalanne C."/>
            <person name="Gautier V."/>
            <person name="Ament-Velasquez S.L."/>
            <person name="Kruys A."/>
            <person name="Hutchinson M.I."/>
            <person name="Powell A.J."/>
            <person name="Barry K."/>
            <person name="Miller A.N."/>
            <person name="Grigoriev I.V."/>
            <person name="Debuchy R."/>
            <person name="Gladieux P."/>
            <person name="Thoren M.H."/>
            <person name="Johannesson H."/>
        </authorList>
    </citation>
    <scope>NUCLEOTIDE SEQUENCE</scope>
    <source>
        <strain evidence="4">SMH4607-1</strain>
    </source>
</reference>
<dbReference type="Pfam" id="PF05368">
    <property type="entry name" value="NmrA"/>
    <property type="match status" value="1"/>
</dbReference>